<feature type="region of interest" description="Disordered" evidence="8">
    <location>
        <begin position="368"/>
        <end position="406"/>
    </location>
</feature>
<evidence type="ECO:0000256" key="6">
    <source>
        <dbReference type="ARBA" id="ARBA00023163"/>
    </source>
</evidence>
<evidence type="ECO:0000259" key="11">
    <source>
        <dbReference type="Pfam" id="PF20452"/>
    </source>
</evidence>
<dbReference type="AlphaFoldDB" id="A0A6G1BJ88"/>
<dbReference type="OrthoDB" id="682958at2759"/>
<sequence>MDSKLENIEQRIESLSHKVDQITPSQPSHCSHQQPMHEVNKEGTNAEELATNEDEAKSTCVQLRFPNEMKPPIYHDDEIKAENNEVIRIGIFNGDHDQVRLSFEACGRDRRGNVLAGKRTVQLINGEVSLGTIKFREGSCRARGGKFILAARVCNGGAKTGVKVQEAVMMPVVVQDRRNKSNGKSHPPKLNDKVHRLEEIAINGIYCKRFAEKGIENVEDFLKALNKDPDNLANILHIKKESKAWEKMVTHARECSLDGKNELKSYQDGEQRNVVFFFNCVHFLVGARFDDGYIASDKLNSAQKFIVDKLKEKAYQLLDGLPFDHIMEGDIPILNPMNANAGGHHGSYQVQGTEAVVCLDHAQIEPSIANSNNERNYQDQSTRQSGQEQFSASGAGWSHGPITQVNPSYQTNNGFCPGAEDDFIMGLLNDEADYSGQTNCGATCDDPFQGASMAPGFDQLELQRQPLCRDDILEAPTSTHSNLPCPPQQQLTFSGAPGSSAQVNMQKQSQGQAAMLPSNRPSEASTSTQGNLPTQQWPQTQYQGSNFWQGRNVKYV</sequence>
<feature type="region of interest" description="Disordered" evidence="8">
    <location>
        <begin position="19"/>
        <end position="40"/>
    </location>
</feature>
<dbReference type="InterPro" id="IPR046830">
    <property type="entry name" value="Calmod_bind_M"/>
</dbReference>
<dbReference type="PANTHER" id="PTHR31713">
    <property type="entry name" value="OS02G0177800 PROTEIN"/>
    <property type="match status" value="1"/>
</dbReference>
<dbReference type="InterPro" id="IPR012416">
    <property type="entry name" value="CBP60"/>
</dbReference>
<reference evidence="12 13" key="1">
    <citation type="submission" date="2019-11" db="EMBL/GenBank/DDBJ databases">
        <title>Whole genome sequence of Oryza granulata.</title>
        <authorList>
            <person name="Li W."/>
        </authorList>
    </citation>
    <scope>NUCLEOTIDE SEQUENCE [LARGE SCALE GENOMIC DNA]</scope>
    <source>
        <strain evidence="13">cv. Menghai</strain>
        <tissue evidence="12">Leaf</tissue>
    </source>
</reference>
<name>A0A6G1BJ88_9ORYZ</name>
<organism evidence="12 13">
    <name type="scientific">Oryza meyeriana var. granulata</name>
    <dbReference type="NCBI Taxonomy" id="110450"/>
    <lineage>
        <taxon>Eukaryota</taxon>
        <taxon>Viridiplantae</taxon>
        <taxon>Streptophyta</taxon>
        <taxon>Embryophyta</taxon>
        <taxon>Tracheophyta</taxon>
        <taxon>Spermatophyta</taxon>
        <taxon>Magnoliopsida</taxon>
        <taxon>Liliopsida</taxon>
        <taxon>Poales</taxon>
        <taxon>Poaceae</taxon>
        <taxon>BOP clade</taxon>
        <taxon>Oryzoideae</taxon>
        <taxon>Oryzeae</taxon>
        <taxon>Oryzinae</taxon>
        <taxon>Oryza</taxon>
        <taxon>Oryza meyeriana</taxon>
    </lineage>
</organism>
<feature type="region of interest" description="Disordered" evidence="8">
    <location>
        <begin position="494"/>
        <end position="544"/>
    </location>
</feature>
<evidence type="ECO:0000256" key="3">
    <source>
        <dbReference type="ARBA" id="ARBA00023015"/>
    </source>
</evidence>
<dbReference type="Proteomes" id="UP000479710">
    <property type="component" value="Unassembled WGS sequence"/>
</dbReference>
<comment type="subcellular location">
    <subcellularLocation>
        <location evidence="1">Nucleus</location>
    </subcellularLocation>
</comment>
<evidence type="ECO:0000256" key="7">
    <source>
        <dbReference type="ARBA" id="ARBA00023242"/>
    </source>
</evidence>
<dbReference type="InterPro" id="IPR046831">
    <property type="entry name" value="Calmodulin_bind_N"/>
</dbReference>
<evidence type="ECO:0000259" key="10">
    <source>
        <dbReference type="Pfam" id="PF20451"/>
    </source>
</evidence>
<evidence type="ECO:0000256" key="1">
    <source>
        <dbReference type="ARBA" id="ARBA00004123"/>
    </source>
</evidence>
<feature type="domain" description="Calmodulin binding protein central" evidence="10">
    <location>
        <begin position="190"/>
        <end position="255"/>
    </location>
</feature>
<dbReference type="InterPro" id="IPR046829">
    <property type="entry name" value="Calmod_bind_C"/>
</dbReference>
<keyword evidence="5" id="KW-0010">Activator</keyword>
<dbReference type="GO" id="GO:0080142">
    <property type="term" value="P:regulation of salicylic acid biosynthetic process"/>
    <property type="evidence" value="ECO:0007669"/>
    <property type="project" value="TreeGrafter"/>
</dbReference>
<feature type="compositionally biased region" description="Polar residues" evidence="8">
    <location>
        <begin position="494"/>
        <end position="512"/>
    </location>
</feature>
<dbReference type="EMBL" id="SPHZ02000012">
    <property type="protein sequence ID" value="KAF0887767.1"/>
    <property type="molecule type" value="Genomic_DNA"/>
</dbReference>
<feature type="compositionally biased region" description="Polar residues" evidence="8">
    <location>
        <begin position="519"/>
        <end position="544"/>
    </location>
</feature>
<gene>
    <name evidence="12" type="ORF">E2562_003999</name>
</gene>
<proteinExistence type="inferred from homology"/>
<comment type="caution">
    <text evidence="12">The sequence shown here is derived from an EMBL/GenBank/DDBJ whole genome shotgun (WGS) entry which is preliminary data.</text>
</comment>
<accession>A0A6G1BJ88</accession>
<dbReference type="PANTHER" id="PTHR31713:SF84">
    <property type="entry name" value="PROTEIN, PUTATIVE, EXPRESSED-RELATED"/>
    <property type="match status" value="1"/>
</dbReference>
<evidence type="ECO:0000313" key="13">
    <source>
        <dbReference type="Proteomes" id="UP000479710"/>
    </source>
</evidence>
<evidence type="ECO:0000259" key="9">
    <source>
        <dbReference type="Pfam" id="PF07887"/>
    </source>
</evidence>
<dbReference type="GO" id="GO:0005634">
    <property type="term" value="C:nucleus"/>
    <property type="evidence" value="ECO:0007669"/>
    <property type="project" value="UniProtKB-SubCell"/>
</dbReference>
<evidence type="ECO:0000256" key="2">
    <source>
        <dbReference type="ARBA" id="ARBA00007214"/>
    </source>
</evidence>
<dbReference type="Pfam" id="PF20452">
    <property type="entry name" value="Calmod_bind_C"/>
    <property type="match status" value="1"/>
</dbReference>
<dbReference type="GO" id="GO:0043565">
    <property type="term" value="F:sequence-specific DNA binding"/>
    <property type="evidence" value="ECO:0007669"/>
    <property type="project" value="TreeGrafter"/>
</dbReference>
<keyword evidence="3" id="KW-0805">Transcription regulation</keyword>
<evidence type="ECO:0000256" key="8">
    <source>
        <dbReference type="SAM" id="MobiDB-lite"/>
    </source>
</evidence>
<dbReference type="GO" id="GO:0005516">
    <property type="term" value="F:calmodulin binding"/>
    <property type="evidence" value="ECO:0007669"/>
    <property type="project" value="InterPro"/>
</dbReference>
<evidence type="ECO:0000256" key="4">
    <source>
        <dbReference type="ARBA" id="ARBA00023125"/>
    </source>
</evidence>
<protein>
    <submittedName>
        <fullName evidence="12">Uncharacterized protein</fullName>
    </submittedName>
</protein>
<keyword evidence="13" id="KW-1185">Reference proteome</keyword>
<keyword evidence="6" id="KW-0804">Transcription</keyword>
<keyword evidence="4" id="KW-0238">DNA-binding</keyword>
<dbReference type="GO" id="GO:0003700">
    <property type="term" value="F:DNA-binding transcription factor activity"/>
    <property type="evidence" value="ECO:0007669"/>
    <property type="project" value="TreeGrafter"/>
</dbReference>
<feature type="compositionally biased region" description="Polar residues" evidence="8">
    <location>
        <begin position="22"/>
        <end position="34"/>
    </location>
</feature>
<feature type="domain" description="Calmodulin binding protein-like N-terminal" evidence="9">
    <location>
        <begin position="107"/>
        <end position="177"/>
    </location>
</feature>
<evidence type="ECO:0000256" key="5">
    <source>
        <dbReference type="ARBA" id="ARBA00023159"/>
    </source>
</evidence>
<evidence type="ECO:0000313" key="12">
    <source>
        <dbReference type="EMBL" id="KAF0887767.1"/>
    </source>
</evidence>
<comment type="similarity">
    <text evidence="2">Belongs to the plant ACBP60 protein family.</text>
</comment>
<feature type="domain" description="Calmodulin binding protein C-terminal" evidence="11">
    <location>
        <begin position="263"/>
        <end position="320"/>
    </location>
</feature>
<feature type="compositionally biased region" description="Polar residues" evidence="8">
    <location>
        <begin position="368"/>
        <end position="392"/>
    </location>
</feature>
<keyword evidence="7" id="KW-0539">Nucleus</keyword>
<dbReference type="Pfam" id="PF20451">
    <property type="entry name" value="Calmod_bind_M"/>
    <property type="match status" value="1"/>
</dbReference>
<dbReference type="Pfam" id="PF07887">
    <property type="entry name" value="Calmodulin_bind"/>
    <property type="match status" value="1"/>
</dbReference>